<sequence length="869" mass="95388">EIREGEEIANQELGAETSLADWDVNVDALDDLGDMKDTMLGLLQETEHEHEDPDDELASDVAISPVYANLHRIRASFITERHSESMTTQASHPRHQPLTMNMPMRKAGRSIMYSLTVACREPSPRLVSNFETPMQYHSEHYPLHQEHRQAPRAGISAVGPHDVSPRRLPRAQSFHDTRHPMRHPIYSDPASHGMNATANGYAAGPFRGGENFAAGHGQYMGEGHQMNRTQSLHSMHSNMYVGSQPRHHLQVQTSRVSDDGASVATECLSPNAPISARGPGTSAAWTGSPYGPRFYSPEIQAPPPRQMSPWPGPRSRVGGVAGGPGQMKWTPHSRVLNRTTSSGSVSTTSRRSAVKSRRGRLKQRPHSDCINPSSSFKPVIFPKGCEVAIKPRDFHGLMLAMGARLVTDMVDSVQGDVKSEPGVIVKQEAMQEGSPKGNSSLSGAGSVTERAGQDDDGDDGEGDKAARAPSPFKHRVELLGREALPPTLIDTPMSLVREGQTYKMSNSIPIKHRRGFDIFNEMAIPHCGMAQWCDQGNAHSVLDVVKELRYSPENGKQVNPRTIQVAHALANRVSKLQDTEIPVLKAYYYSLCSRGEPKRPRAESDTTDRRMPSPKGRTSQSPSPRKSGAAAKSGGGDGVGGSTGAPTLSGAQKGEASAQESGGVVKRKRRRATPSDFVSLGLHKHIYVLCEQTVQGRHTVLEGSHVWLVRYFVKGELHPALKPFVQLDTAQHEVEEKVNLDREPLSAPATLSTQVYTSGHSAPEGMPSVRAEVGPASPLEPGGTLRQQGHFQAPMLQQQYHPATEFARPRPSPRAVTFLPTTRVEYQHEHPDLDPSQYPYDLPFEEQQLDDHSLQQRRAARFQRRPFSS</sequence>
<dbReference type="AlphaFoldDB" id="A0A2R5GF41"/>
<feature type="region of interest" description="Disordered" evidence="1">
    <location>
        <begin position="428"/>
        <end position="476"/>
    </location>
</feature>
<accession>A0A2R5GF41</accession>
<feature type="compositionally biased region" description="Basic residues" evidence="1">
    <location>
        <begin position="858"/>
        <end position="869"/>
    </location>
</feature>
<feature type="region of interest" description="Disordered" evidence="1">
    <location>
        <begin position="828"/>
        <end position="869"/>
    </location>
</feature>
<organism evidence="2 3">
    <name type="scientific">Hondaea fermentalgiana</name>
    <dbReference type="NCBI Taxonomy" id="2315210"/>
    <lineage>
        <taxon>Eukaryota</taxon>
        <taxon>Sar</taxon>
        <taxon>Stramenopiles</taxon>
        <taxon>Bigyra</taxon>
        <taxon>Labyrinthulomycetes</taxon>
        <taxon>Thraustochytrida</taxon>
        <taxon>Thraustochytriidae</taxon>
        <taxon>Hondaea</taxon>
    </lineage>
</organism>
<feature type="region of interest" description="Disordered" evidence="1">
    <location>
        <begin position="595"/>
        <end position="672"/>
    </location>
</feature>
<feature type="compositionally biased region" description="Basic residues" evidence="1">
    <location>
        <begin position="352"/>
        <end position="364"/>
    </location>
</feature>
<feature type="compositionally biased region" description="Low complexity" evidence="1">
    <location>
        <begin position="338"/>
        <end position="351"/>
    </location>
</feature>
<keyword evidence="3" id="KW-1185">Reference proteome</keyword>
<protein>
    <submittedName>
        <fullName evidence="2">Uncharacterized protein</fullName>
    </submittedName>
</protein>
<comment type="caution">
    <text evidence="2">The sequence shown here is derived from an EMBL/GenBank/DDBJ whole genome shotgun (WGS) entry which is preliminary data.</text>
</comment>
<dbReference type="Proteomes" id="UP000241890">
    <property type="component" value="Unassembled WGS sequence"/>
</dbReference>
<gene>
    <name evidence="2" type="ORF">FCC1311_051602</name>
</gene>
<evidence type="ECO:0000313" key="3">
    <source>
        <dbReference type="Proteomes" id="UP000241890"/>
    </source>
</evidence>
<evidence type="ECO:0000256" key="1">
    <source>
        <dbReference type="SAM" id="MobiDB-lite"/>
    </source>
</evidence>
<dbReference type="InParanoid" id="A0A2R5GF41"/>
<feature type="region of interest" description="Disordered" evidence="1">
    <location>
        <begin position="324"/>
        <end position="370"/>
    </location>
</feature>
<feature type="compositionally biased region" description="Gly residues" evidence="1">
    <location>
        <begin position="633"/>
        <end position="643"/>
    </location>
</feature>
<reference evidence="2 3" key="1">
    <citation type="submission" date="2017-12" db="EMBL/GenBank/DDBJ databases">
        <title>Sequencing, de novo assembly and annotation of complete genome of a new Thraustochytrid species, strain FCC1311.</title>
        <authorList>
            <person name="Sedici K."/>
            <person name="Godart F."/>
            <person name="Aiese Cigliano R."/>
            <person name="Sanseverino W."/>
            <person name="Barakat M."/>
            <person name="Ortet P."/>
            <person name="Marechal E."/>
            <person name="Cagnac O."/>
            <person name="Amato A."/>
        </authorList>
    </citation>
    <scope>NUCLEOTIDE SEQUENCE [LARGE SCALE GENOMIC DNA]</scope>
</reference>
<evidence type="ECO:0000313" key="2">
    <source>
        <dbReference type="EMBL" id="GBG28939.1"/>
    </source>
</evidence>
<proteinExistence type="predicted"/>
<feature type="compositionally biased region" description="Polar residues" evidence="1">
    <location>
        <begin position="436"/>
        <end position="445"/>
    </location>
</feature>
<feature type="non-terminal residue" evidence="2">
    <location>
        <position position="1"/>
    </location>
</feature>
<dbReference type="EMBL" id="BEYU01000050">
    <property type="protein sequence ID" value="GBG28939.1"/>
    <property type="molecule type" value="Genomic_DNA"/>
</dbReference>
<feature type="compositionally biased region" description="Basic and acidic residues" evidence="1">
    <location>
        <begin position="595"/>
        <end position="611"/>
    </location>
</feature>
<name>A0A2R5GF41_9STRA</name>